<dbReference type="Gene3D" id="3.40.50.300">
    <property type="entry name" value="P-loop containing nucleotide triphosphate hydrolases"/>
    <property type="match status" value="1"/>
</dbReference>
<dbReference type="InterPro" id="IPR001650">
    <property type="entry name" value="Helicase_C-like"/>
</dbReference>
<evidence type="ECO:0000256" key="2">
    <source>
        <dbReference type="ARBA" id="ARBA00034617"/>
    </source>
</evidence>
<dbReference type="GO" id="GO:0043138">
    <property type="term" value="F:3'-5' DNA helicase activity"/>
    <property type="evidence" value="ECO:0007669"/>
    <property type="project" value="UniProtKB-EC"/>
</dbReference>
<gene>
    <name evidence="5" type="ORF">H310_10175</name>
</gene>
<comment type="similarity">
    <text evidence="1">Belongs to the helicase family. RecQ subfamily.</text>
</comment>
<evidence type="ECO:0000256" key="1">
    <source>
        <dbReference type="ARBA" id="ARBA00005446"/>
    </source>
</evidence>
<dbReference type="AlphaFoldDB" id="A0A024TTI2"/>
<feature type="domain" description="Helicase C-terminal" evidence="4">
    <location>
        <begin position="326"/>
        <end position="463"/>
    </location>
</feature>
<dbReference type="GO" id="GO:0009378">
    <property type="term" value="F:four-way junction helicase activity"/>
    <property type="evidence" value="ECO:0007669"/>
    <property type="project" value="TreeGrafter"/>
</dbReference>
<dbReference type="GO" id="GO:0005737">
    <property type="term" value="C:cytoplasm"/>
    <property type="evidence" value="ECO:0007669"/>
    <property type="project" value="TreeGrafter"/>
</dbReference>
<dbReference type="PROSITE" id="PS51194">
    <property type="entry name" value="HELICASE_CTER"/>
    <property type="match status" value="1"/>
</dbReference>
<dbReference type="GO" id="GO:0000724">
    <property type="term" value="P:double-strand break repair via homologous recombination"/>
    <property type="evidence" value="ECO:0007669"/>
    <property type="project" value="TreeGrafter"/>
</dbReference>
<dbReference type="STRING" id="157072.A0A024TTI2"/>
<dbReference type="EC" id="5.6.2.4" evidence="3"/>
<dbReference type="SUPFAM" id="SSF52540">
    <property type="entry name" value="P-loop containing nucleoside triphosphate hydrolases"/>
    <property type="match status" value="1"/>
</dbReference>
<dbReference type="PANTHER" id="PTHR13710:SF154">
    <property type="entry name" value="RECQ HELICASE, PUTATIVE (AFU_ORTHOLOGUE AFUA_6G14720)-RELATED"/>
    <property type="match status" value="1"/>
</dbReference>
<comment type="catalytic activity">
    <reaction evidence="2">
        <text>Couples ATP hydrolysis with the unwinding of duplex DNA by translocating in the 3'-5' direction.</text>
        <dbReference type="EC" id="5.6.2.4"/>
    </reaction>
</comment>
<accession>A0A024TTI2</accession>
<dbReference type="RefSeq" id="XP_008874678.1">
    <property type="nucleotide sequence ID" value="XM_008876456.1"/>
</dbReference>
<dbReference type="OrthoDB" id="3522001at2759"/>
<proteinExistence type="inferred from homology"/>
<protein>
    <recommendedName>
        <fullName evidence="3">DNA 3'-5' helicase</fullName>
        <ecNumber evidence="3">5.6.2.4</ecNumber>
    </recommendedName>
</protein>
<dbReference type="Pfam" id="PF00271">
    <property type="entry name" value="Helicase_C"/>
    <property type="match status" value="1"/>
</dbReference>
<dbReference type="GeneID" id="20087225"/>
<dbReference type="EMBL" id="KI913975">
    <property type="protein sequence ID" value="ETV96901.1"/>
    <property type="molecule type" value="Genomic_DNA"/>
</dbReference>
<sequence length="463" mass="52542">MTRLEQAQNLATTIAGDEPSRPNLVIVSGTEVCVLGQTVHFQSFLHMIHAIWEKVQDGMKGVLCDFDTSWLRKMMDDHQITDNLNNEEIGHSFVKFAEGRKDLYTHFLTTKKARFVKRETNAGVVWSIEEEYSSYVIRNTNVLARTFYFHHDTIMTIQTYHKGSTKGIPEKPVARFLPKRFAFEFVAYLAIVRPAMSYFAEKRRNRAIAWQFSALWGMAMGKPQTSKALSDLISQAFMEYCFAEVPRVQVVLVSAEVAGSDAFRRSVEVTKSSIHAIIIDEVHLVASSFRNFATAYDDPSRMCVGSSSRMKLLEKAKPINHRIYQHLANFLDKENPETPKGQAIVCCTTIREVVELRDDLADKIITSVFHSQLESKAKAEELSRWVRRDTQVIIATGALGCGVNVPGVTLVLHRGAAYSLDQEKQFAEWLVDLPGGRLFMNFFAIAYAILQEIFKVRFEPHDA</sequence>
<dbReference type="VEuPathDB" id="FungiDB:H310_10175"/>
<dbReference type="PANTHER" id="PTHR13710">
    <property type="entry name" value="DNA HELICASE RECQ FAMILY MEMBER"/>
    <property type="match status" value="1"/>
</dbReference>
<evidence type="ECO:0000313" key="5">
    <source>
        <dbReference type="EMBL" id="ETV96901.1"/>
    </source>
</evidence>
<reference evidence="5" key="1">
    <citation type="submission" date="2013-12" db="EMBL/GenBank/DDBJ databases">
        <title>The Genome Sequence of Aphanomyces invadans NJM9701.</title>
        <authorList>
            <consortium name="The Broad Institute Genomics Platform"/>
            <person name="Russ C."/>
            <person name="Tyler B."/>
            <person name="van West P."/>
            <person name="Dieguez-Uribeondo J."/>
            <person name="Young S.K."/>
            <person name="Zeng Q."/>
            <person name="Gargeya S."/>
            <person name="Fitzgerald M."/>
            <person name="Abouelleil A."/>
            <person name="Alvarado L."/>
            <person name="Chapman S.B."/>
            <person name="Gainer-Dewar J."/>
            <person name="Goldberg J."/>
            <person name="Griggs A."/>
            <person name="Gujja S."/>
            <person name="Hansen M."/>
            <person name="Howarth C."/>
            <person name="Imamovic A."/>
            <person name="Ireland A."/>
            <person name="Larimer J."/>
            <person name="McCowan C."/>
            <person name="Murphy C."/>
            <person name="Pearson M."/>
            <person name="Poon T.W."/>
            <person name="Priest M."/>
            <person name="Roberts A."/>
            <person name="Saif S."/>
            <person name="Shea T."/>
            <person name="Sykes S."/>
            <person name="Wortman J."/>
            <person name="Nusbaum C."/>
            <person name="Birren B."/>
        </authorList>
    </citation>
    <scope>NUCLEOTIDE SEQUENCE [LARGE SCALE GENOMIC DNA]</scope>
    <source>
        <strain evidence="5">NJM9701</strain>
    </source>
</reference>
<name>A0A024TTI2_9STRA</name>
<dbReference type="GO" id="GO:0005694">
    <property type="term" value="C:chromosome"/>
    <property type="evidence" value="ECO:0007669"/>
    <property type="project" value="TreeGrafter"/>
</dbReference>
<dbReference type="InterPro" id="IPR027417">
    <property type="entry name" value="P-loop_NTPase"/>
</dbReference>
<evidence type="ECO:0000259" key="4">
    <source>
        <dbReference type="PROSITE" id="PS51194"/>
    </source>
</evidence>
<organism evidence="5">
    <name type="scientific">Aphanomyces invadans</name>
    <dbReference type="NCBI Taxonomy" id="157072"/>
    <lineage>
        <taxon>Eukaryota</taxon>
        <taxon>Sar</taxon>
        <taxon>Stramenopiles</taxon>
        <taxon>Oomycota</taxon>
        <taxon>Saprolegniomycetes</taxon>
        <taxon>Saprolegniales</taxon>
        <taxon>Verrucalvaceae</taxon>
        <taxon>Aphanomyces</taxon>
    </lineage>
</organism>
<evidence type="ECO:0000256" key="3">
    <source>
        <dbReference type="ARBA" id="ARBA00034808"/>
    </source>
</evidence>